<feature type="region of interest" description="Disordered" evidence="1">
    <location>
        <begin position="143"/>
        <end position="165"/>
    </location>
</feature>
<dbReference type="OrthoDB" id="9773014at2"/>
<sequence>MDKVSILDAFQAAHNKYFSLLLEHYPLFSKNGPHTEFGPPELCDFAIEVHSCAIALGPKARERLCYLGLDLLYPFDNPVDLYNWRVRVKKENIDHTTYASIAIRIDSELKRIRRVVALKGDAAYETVPTEEFLVSKERYKSIASPEEKREERDQSTPGGSPPTMHIDMVNIQYAADSQAVSKLEKLEKETTIGANFSSIITALRTLFGG</sequence>
<feature type="compositionally biased region" description="Basic and acidic residues" evidence="1">
    <location>
        <begin position="143"/>
        <end position="154"/>
    </location>
</feature>
<evidence type="ECO:0000256" key="1">
    <source>
        <dbReference type="SAM" id="MobiDB-lite"/>
    </source>
</evidence>
<dbReference type="RefSeq" id="WP_119742470.1">
    <property type="nucleotide sequence ID" value="NZ_QYUN01000003.1"/>
</dbReference>
<proteinExistence type="predicted"/>
<accession>A0A418WUY7</accession>
<reference evidence="2 3" key="1">
    <citation type="submission" date="2018-09" db="EMBL/GenBank/DDBJ databases">
        <authorList>
            <person name="Zhu H."/>
        </authorList>
    </citation>
    <scope>NUCLEOTIDE SEQUENCE [LARGE SCALE GENOMIC DNA]</scope>
    <source>
        <strain evidence="2 3">K2R10-39</strain>
    </source>
</reference>
<evidence type="ECO:0000313" key="2">
    <source>
        <dbReference type="EMBL" id="RJF96512.1"/>
    </source>
</evidence>
<evidence type="ECO:0000313" key="3">
    <source>
        <dbReference type="Proteomes" id="UP000285190"/>
    </source>
</evidence>
<keyword evidence="3" id="KW-1185">Reference proteome</keyword>
<dbReference type="Proteomes" id="UP000285190">
    <property type="component" value="Unassembled WGS sequence"/>
</dbReference>
<gene>
    <name evidence="2" type="ORF">D3870_18860</name>
</gene>
<dbReference type="EMBL" id="QYUN01000003">
    <property type="protein sequence ID" value="RJF96512.1"/>
    <property type="molecule type" value="Genomic_DNA"/>
</dbReference>
<name>A0A418WUY7_9BURK</name>
<organism evidence="2 3">
    <name type="scientific">Noviherbaspirillum cavernae</name>
    <dbReference type="NCBI Taxonomy" id="2320862"/>
    <lineage>
        <taxon>Bacteria</taxon>
        <taxon>Pseudomonadati</taxon>
        <taxon>Pseudomonadota</taxon>
        <taxon>Betaproteobacteria</taxon>
        <taxon>Burkholderiales</taxon>
        <taxon>Oxalobacteraceae</taxon>
        <taxon>Noviherbaspirillum</taxon>
    </lineage>
</organism>
<comment type="caution">
    <text evidence="2">The sequence shown here is derived from an EMBL/GenBank/DDBJ whole genome shotgun (WGS) entry which is preliminary data.</text>
</comment>
<protein>
    <submittedName>
        <fullName evidence="2">Uncharacterized protein</fullName>
    </submittedName>
</protein>
<dbReference type="AlphaFoldDB" id="A0A418WUY7"/>